<reference evidence="8 9" key="1">
    <citation type="journal article" date="2012" name="Int. J. Syst. Evol. Microbiol.">
        <title>Shewanella dokdonensis sp. nov., isolated from seawater.</title>
        <authorList>
            <person name="Sung H.R."/>
            <person name="Yoon J.H."/>
            <person name="Ghim S.Y."/>
        </authorList>
    </citation>
    <scope>NUCLEOTIDE SEQUENCE [LARGE SCALE GENOMIC DNA]</scope>
    <source>
        <strain evidence="8 9">DSM 23626</strain>
    </source>
</reference>
<keyword evidence="2" id="KW-1003">Cell membrane</keyword>
<feature type="transmembrane region" description="Helical" evidence="6">
    <location>
        <begin position="106"/>
        <end position="125"/>
    </location>
</feature>
<evidence type="ECO:0000256" key="5">
    <source>
        <dbReference type="ARBA" id="ARBA00023136"/>
    </source>
</evidence>
<dbReference type="Proteomes" id="UP000676428">
    <property type="component" value="Chromosome"/>
</dbReference>
<dbReference type="InterPro" id="IPR010432">
    <property type="entry name" value="RDD"/>
</dbReference>
<name>A0ABX8DE71_9GAMM</name>
<feature type="transmembrane region" description="Helical" evidence="6">
    <location>
        <begin position="21"/>
        <end position="41"/>
    </location>
</feature>
<dbReference type="Pfam" id="PF06271">
    <property type="entry name" value="RDD"/>
    <property type="match status" value="1"/>
</dbReference>
<keyword evidence="3 6" id="KW-0812">Transmembrane</keyword>
<evidence type="ECO:0000313" key="9">
    <source>
        <dbReference type="Proteomes" id="UP000676428"/>
    </source>
</evidence>
<comment type="subcellular location">
    <subcellularLocation>
        <location evidence="1">Cell membrane</location>
        <topology evidence="1">Multi-pass membrane protein</topology>
    </subcellularLocation>
</comment>
<keyword evidence="4 6" id="KW-1133">Transmembrane helix</keyword>
<evidence type="ECO:0000256" key="1">
    <source>
        <dbReference type="ARBA" id="ARBA00004651"/>
    </source>
</evidence>
<evidence type="ECO:0000256" key="3">
    <source>
        <dbReference type="ARBA" id="ARBA00022692"/>
    </source>
</evidence>
<feature type="domain" description="RDD" evidence="7">
    <location>
        <begin position="11"/>
        <end position="138"/>
    </location>
</feature>
<gene>
    <name evidence="8" type="ORF">KHX94_17170</name>
</gene>
<evidence type="ECO:0000256" key="6">
    <source>
        <dbReference type="SAM" id="Phobius"/>
    </source>
</evidence>
<evidence type="ECO:0000313" key="8">
    <source>
        <dbReference type="EMBL" id="QVK22888.1"/>
    </source>
</evidence>
<sequence>MMAAITENYQYVGFWERFAATMLDVLLILLLTLPLSFWIYGDRLFYDNSLVHGPADVIINYLLPPVLVLVFWRYRAATPGKILIKAKIVDANSGGKPSMRQWLIRYFAYIPATLPLGLGLLWVAFDARKQGWHDKLAGTLVIKQDKS</sequence>
<organism evidence="8 9">
    <name type="scientific">Shewanella dokdonensis</name>
    <dbReference type="NCBI Taxonomy" id="712036"/>
    <lineage>
        <taxon>Bacteria</taxon>
        <taxon>Pseudomonadati</taxon>
        <taxon>Pseudomonadota</taxon>
        <taxon>Gammaproteobacteria</taxon>
        <taxon>Alteromonadales</taxon>
        <taxon>Shewanellaceae</taxon>
        <taxon>Shewanella</taxon>
    </lineage>
</organism>
<dbReference type="PANTHER" id="PTHR36115">
    <property type="entry name" value="PROLINE-RICH ANTIGEN HOMOLOG-RELATED"/>
    <property type="match status" value="1"/>
</dbReference>
<proteinExistence type="predicted"/>
<feature type="transmembrane region" description="Helical" evidence="6">
    <location>
        <begin position="53"/>
        <end position="72"/>
    </location>
</feature>
<protein>
    <submittedName>
        <fullName evidence="8">RDD family protein</fullName>
    </submittedName>
</protein>
<evidence type="ECO:0000259" key="7">
    <source>
        <dbReference type="Pfam" id="PF06271"/>
    </source>
</evidence>
<dbReference type="InterPro" id="IPR051791">
    <property type="entry name" value="Pra-immunoreactive"/>
</dbReference>
<evidence type="ECO:0000256" key="4">
    <source>
        <dbReference type="ARBA" id="ARBA00022989"/>
    </source>
</evidence>
<keyword evidence="5 6" id="KW-0472">Membrane</keyword>
<dbReference type="PANTHER" id="PTHR36115:SF4">
    <property type="entry name" value="MEMBRANE PROTEIN"/>
    <property type="match status" value="1"/>
</dbReference>
<accession>A0ABX8DE71</accession>
<dbReference type="RefSeq" id="WP_213681534.1">
    <property type="nucleotide sequence ID" value="NZ_CP074572.1"/>
</dbReference>
<keyword evidence="9" id="KW-1185">Reference proteome</keyword>
<evidence type="ECO:0000256" key="2">
    <source>
        <dbReference type="ARBA" id="ARBA00022475"/>
    </source>
</evidence>
<dbReference type="EMBL" id="CP074572">
    <property type="protein sequence ID" value="QVK22888.1"/>
    <property type="molecule type" value="Genomic_DNA"/>
</dbReference>